<feature type="domain" description="CRISPR type III-associated protein" evidence="2">
    <location>
        <begin position="55"/>
        <end position="497"/>
    </location>
</feature>
<protein>
    <submittedName>
        <fullName evidence="3">TIGR03986 family CRISPR-associated RAMP protein</fullName>
    </submittedName>
</protein>
<name>A0ABS7WTC0_9BACT</name>
<dbReference type="InterPro" id="IPR052216">
    <property type="entry name" value="CRISPR_Csm3_endoribonuclease"/>
</dbReference>
<sequence>MSFNKNFNNKAHAPYNFIPLNEKVAKFSASCILDDNKHNSFNTLKGISGEINLIITTKTPFFIGDSEKESNKDYKEFFSVDGKPQIPGSSLRGMIRNLVEIVSYGKFETYNNDKFYYRNMAGEKDDTLKAQYLKIMSKEENKKFVFKADKGYLVKLGFRKYAIYSIPQNAYKKHSFYDGSAKFKDIFNDNSKKQDLLKWCRVIINKNMQMFEYKDKIDVYTGTLGDKVNESFNSLKSAKKTYFSFKKYTKEDLEELVSSNKIKKIMLNYNDIKTYNADNDNKPQRKAFLDIVKMADNGNFNGVIPCFYTNYEGNIYFGHTPYFRIPYFKSVKEHVPEYEFGKNEFDLTECIFGKESAFATRVFFEDAKLGENKGDVFAKDVRSAVLMEPKPTSFNMYLENKVGAKLSQIKHYNDEVNIRGYKMYHHKTKISDNLGNGNDNVTSKIHEINSNVVFNGKIRFTNLKDYELGALMFVLNLPKNCFHKLGGAKPLGFGSVEIKASLSVYDITKSYENLFSENGKCELRLSDEKKDFKKAFESEILRQIGSKNTSLWEEPRLKELEIILNYEKSKGINSEYMGFSKKETILPHPSELVKNK</sequence>
<comment type="caution">
    <text evidence="3">The sequence shown here is derived from an EMBL/GenBank/DDBJ whole genome shotgun (WGS) entry which is preliminary data.</text>
</comment>
<dbReference type="InterPro" id="IPR023825">
    <property type="entry name" value="CRISPR-assoc_RAMP_BGP1436"/>
</dbReference>
<dbReference type="Proteomes" id="UP000786183">
    <property type="component" value="Unassembled WGS sequence"/>
</dbReference>
<dbReference type="Pfam" id="PF03787">
    <property type="entry name" value="RAMPs"/>
    <property type="match status" value="1"/>
</dbReference>
<dbReference type="PANTHER" id="PTHR35579:SF3">
    <property type="entry name" value="CRISPR SYSTEM CMS ENDORIBONUCLEASE CSM3"/>
    <property type="match status" value="1"/>
</dbReference>
<evidence type="ECO:0000313" key="4">
    <source>
        <dbReference type="Proteomes" id="UP000786183"/>
    </source>
</evidence>
<dbReference type="EMBL" id="JACGBB010000014">
    <property type="protein sequence ID" value="MBZ7987778.1"/>
    <property type="molecule type" value="Genomic_DNA"/>
</dbReference>
<proteinExistence type="predicted"/>
<dbReference type="RefSeq" id="WP_224325444.1">
    <property type="nucleotide sequence ID" value="NZ_JACGBB010000014.1"/>
</dbReference>
<keyword evidence="4" id="KW-1185">Reference proteome</keyword>
<evidence type="ECO:0000259" key="2">
    <source>
        <dbReference type="Pfam" id="PF03787"/>
    </source>
</evidence>
<keyword evidence="1" id="KW-0051">Antiviral defense</keyword>
<dbReference type="NCBIfam" id="TIGR03986">
    <property type="entry name" value="TIGR03986 family CRISPR-associated RAMP protein"/>
    <property type="match status" value="1"/>
</dbReference>
<organism evidence="3 4">
    <name type="scientific">Campylobacter canadensis</name>
    <dbReference type="NCBI Taxonomy" id="449520"/>
    <lineage>
        <taxon>Bacteria</taxon>
        <taxon>Pseudomonadati</taxon>
        <taxon>Campylobacterota</taxon>
        <taxon>Epsilonproteobacteria</taxon>
        <taxon>Campylobacterales</taxon>
        <taxon>Campylobacteraceae</taxon>
        <taxon>Campylobacter</taxon>
    </lineage>
</organism>
<accession>A0ABS7WTC0</accession>
<dbReference type="PANTHER" id="PTHR35579">
    <property type="entry name" value="CRISPR SYSTEM CMS ENDORIBONUCLEASE CSM3"/>
    <property type="match status" value="1"/>
</dbReference>
<reference evidence="3 4" key="1">
    <citation type="submission" date="2020-07" db="EMBL/GenBank/DDBJ databases">
        <title>Transfer of Campylobacter canadensis to the novel genus Avispirillum gen. nov., that also includes two novel species recovered from migratory waterfowl: Avispirillum anseris sp. nov. and Avispirillum brantae sp. nov.</title>
        <authorList>
            <person name="Miller W.G."/>
            <person name="Chapman M.H."/>
            <person name="Yee E."/>
            <person name="Inglis G.D."/>
        </authorList>
    </citation>
    <scope>NUCLEOTIDE SEQUENCE [LARGE SCALE GENOMIC DNA]</scope>
    <source>
        <strain evidence="3 4">L283</strain>
    </source>
</reference>
<dbReference type="InterPro" id="IPR005537">
    <property type="entry name" value="RAMP_III_fam"/>
</dbReference>
<gene>
    <name evidence="3" type="ORF">AVCANL283_06655</name>
</gene>
<evidence type="ECO:0000256" key="1">
    <source>
        <dbReference type="ARBA" id="ARBA00023118"/>
    </source>
</evidence>
<dbReference type="CDD" id="cd09726">
    <property type="entry name" value="RAMP_I_III"/>
    <property type="match status" value="1"/>
</dbReference>
<evidence type="ECO:0000313" key="3">
    <source>
        <dbReference type="EMBL" id="MBZ7987778.1"/>
    </source>
</evidence>